<dbReference type="Pfam" id="PF16123">
    <property type="entry name" value="HAGH_C"/>
    <property type="match status" value="1"/>
</dbReference>
<sequence>MQVIRRFMNNPLRNFNYLIGCEETRQAIALDPLDGEQMLQLAAEYGYDIKLIVNTHEHHDHIEGNPVVKAATGAPVWAHQSAMGKIPQQARGLVAGDWVELGTIRLQVLYTPGHTPGHLCLLAPASQYDPVPILFSGDTLFNAAAGNCRNGGNVDEMYDTFVSQLMPLPDETILYPGHDYMKTNLAFALNREPANRMAEYWTDQVQALEPDDMPVMTLGQERQYNPFLRLHEVRIREQLLQDFPQLGQADRDVFRALRQLRDQW</sequence>
<gene>
    <name evidence="7" type="primary">gloB</name>
    <name evidence="9" type="ORF">I9W95_04780</name>
</gene>
<evidence type="ECO:0000256" key="2">
    <source>
        <dbReference type="ARBA" id="ARBA00004963"/>
    </source>
</evidence>
<feature type="binding site" evidence="7">
    <location>
        <position position="138"/>
    </location>
    <ligand>
        <name>Zn(2+)</name>
        <dbReference type="ChEBI" id="CHEBI:29105"/>
        <label>1</label>
    </ligand>
</feature>
<evidence type="ECO:0000256" key="3">
    <source>
        <dbReference type="ARBA" id="ARBA00006759"/>
    </source>
</evidence>
<dbReference type="RefSeq" id="WP_225672404.1">
    <property type="nucleotide sequence ID" value="NZ_JAEDAH010000020.1"/>
</dbReference>
<dbReference type="Proteomes" id="UP000714380">
    <property type="component" value="Unassembled WGS sequence"/>
</dbReference>
<dbReference type="Gene3D" id="3.60.15.10">
    <property type="entry name" value="Ribonuclease Z/Hydroxyacylglutathione hydrolase-like"/>
    <property type="match status" value="1"/>
</dbReference>
<evidence type="ECO:0000256" key="4">
    <source>
        <dbReference type="ARBA" id="ARBA00022723"/>
    </source>
</evidence>
<evidence type="ECO:0000256" key="7">
    <source>
        <dbReference type="HAMAP-Rule" id="MF_01374"/>
    </source>
</evidence>
<proteinExistence type="inferred from homology"/>
<feature type="binding site" evidence="7">
    <location>
        <position position="58"/>
    </location>
    <ligand>
        <name>Zn(2+)</name>
        <dbReference type="ChEBI" id="CHEBI:29105"/>
        <label>1</label>
    </ligand>
</feature>
<keyword evidence="10" id="KW-1185">Reference proteome</keyword>
<feature type="binding site" evidence="7">
    <location>
        <position position="138"/>
    </location>
    <ligand>
        <name>Zn(2+)</name>
        <dbReference type="ChEBI" id="CHEBI:29105"/>
        <label>2</label>
    </ligand>
</feature>
<dbReference type="InterPro" id="IPR001279">
    <property type="entry name" value="Metallo-B-lactamas"/>
</dbReference>
<name>A0ABS7ZMJ7_9GAMM</name>
<dbReference type="PANTHER" id="PTHR43705">
    <property type="entry name" value="HYDROXYACYLGLUTATHIONE HYDROLASE"/>
    <property type="match status" value="1"/>
</dbReference>
<evidence type="ECO:0000313" key="10">
    <source>
        <dbReference type="Proteomes" id="UP000714380"/>
    </source>
</evidence>
<comment type="caution">
    <text evidence="9">The sequence shown here is derived from an EMBL/GenBank/DDBJ whole genome shotgun (WGS) entry which is preliminary data.</text>
</comment>
<comment type="cofactor">
    <cofactor evidence="7">
        <name>Zn(2+)</name>
        <dbReference type="ChEBI" id="CHEBI:29105"/>
    </cofactor>
    <text evidence="7">Binds 2 Zn(2+) ions per subunit.</text>
</comment>
<comment type="similarity">
    <text evidence="3 7">Belongs to the metallo-beta-lactamase superfamily. Glyoxalase II family.</text>
</comment>
<accession>A0ABS7ZMJ7</accession>
<evidence type="ECO:0000256" key="6">
    <source>
        <dbReference type="ARBA" id="ARBA00022833"/>
    </source>
</evidence>
<dbReference type="InterPro" id="IPR017782">
    <property type="entry name" value="Hydroxyacylglutathione_Hdrlase"/>
</dbReference>
<dbReference type="SMART" id="SM00849">
    <property type="entry name" value="Lactamase_B"/>
    <property type="match status" value="1"/>
</dbReference>
<organism evidence="9 10">
    <name type="scientific">Thalassolituus marinus</name>
    <dbReference type="NCBI Taxonomy" id="671053"/>
    <lineage>
        <taxon>Bacteria</taxon>
        <taxon>Pseudomonadati</taxon>
        <taxon>Pseudomonadota</taxon>
        <taxon>Gammaproteobacteria</taxon>
        <taxon>Oceanospirillales</taxon>
        <taxon>Oceanospirillaceae</taxon>
        <taxon>Thalassolituus</taxon>
    </lineage>
</organism>
<feature type="binding site" evidence="7">
    <location>
        <position position="60"/>
    </location>
    <ligand>
        <name>Zn(2+)</name>
        <dbReference type="ChEBI" id="CHEBI:29105"/>
        <label>2</label>
    </ligand>
</feature>
<dbReference type="EMBL" id="JAEDAH010000020">
    <property type="protein sequence ID" value="MCA6062920.1"/>
    <property type="molecule type" value="Genomic_DNA"/>
</dbReference>
<comment type="pathway">
    <text evidence="2 7">Secondary metabolite metabolism; methylglyoxal degradation; (R)-lactate from methylglyoxal: step 2/2.</text>
</comment>
<dbReference type="InterPro" id="IPR035680">
    <property type="entry name" value="Clx_II_MBL"/>
</dbReference>
<dbReference type="SUPFAM" id="SSF56281">
    <property type="entry name" value="Metallo-hydrolase/oxidoreductase"/>
    <property type="match status" value="1"/>
</dbReference>
<dbReference type="InterPro" id="IPR050110">
    <property type="entry name" value="Glyoxalase_II_hydrolase"/>
</dbReference>
<keyword evidence="4 7" id="KW-0479">Metal-binding</keyword>
<dbReference type="InterPro" id="IPR032282">
    <property type="entry name" value="HAGH_C"/>
</dbReference>
<dbReference type="EC" id="3.1.2.6" evidence="7"/>
<comment type="subunit">
    <text evidence="7">Monomer.</text>
</comment>
<keyword evidence="6 7" id="KW-0862">Zinc</keyword>
<feature type="binding site" evidence="7">
    <location>
        <position position="114"/>
    </location>
    <ligand>
        <name>Zn(2+)</name>
        <dbReference type="ChEBI" id="CHEBI:29105"/>
        <label>1</label>
    </ligand>
</feature>
<reference evidence="9 10" key="1">
    <citation type="submission" date="2020-12" db="EMBL/GenBank/DDBJ databases">
        <title>Novel Thalassolituus-related marine hydrocarbonoclastic bacteria mediated algae-derived hydrocarbons mineralization in twilight zone of the northern South China Sea.</title>
        <authorList>
            <person name="Dong C."/>
        </authorList>
    </citation>
    <scope>NUCLEOTIDE SEQUENCE [LARGE SCALE GENOMIC DNA]</scope>
    <source>
        <strain evidence="9 10">IMCC1826</strain>
    </source>
</reference>
<evidence type="ECO:0000256" key="1">
    <source>
        <dbReference type="ARBA" id="ARBA00001623"/>
    </source>
</evidence>
<evidence type="ECO:0000256" key="5">
    <source>
        <dbReference type="ARBA" id="ARBA00022801"/>
    </source>
</evidence>
<dbReference type="Pfam" id="PF00753">
    <property type="entry name" value="Lactamase_B"/>
    <property type="match status" value="1"/>
</dbReference>
<protein>
    <recommendedName>
        <fullName evidence="7">Hydroxyacylglutathione hydrolase</fullName>
        <ecNumber evidence="7">3.1.2.6</ecNumber>
    </recommendedName>
    <alternativeName>
        <fullName evidence="7">Glyoxalase II</fullName>
        <shortName evidence="7">Glx II</shortName>
    </alternativeName>
</protein>
<dbReference type="HAMAP" id="MF_01374">
    <property type="entry name" value="Glyoxalase_2"/>
    <property type="match status" value="1"/>
</dbReference>
<feature type="domain" description="Metallo-beta-lactamase" evidence="8">
    <location>
        <begin position="13"/>
        <end position="178"/>
    </location>
</feature>
<dbReference type="InterPro" id="IPR036866">
    <property type="entry name" value="RibonucZ/Hydroxyglut_hydro"/>
</dbReference>
<evidence type="ECO:0000259" key="8">
    <source>
        <dbReference type="SMART" id="SM00849"/>
    </source>
</evidence>
<dbReference type="PANTHER" id="PTHR43705:SF1">
    <property type="entry name" value="HYDROXYACYLGLUTATHIONE HYDROLASE GLOB"/>
    <property type="match status" value="1"/>
</dbReference>
<feature type="binding site" evidence="7">
    <location>
        <position position="56"/>
    </location>
    <ligand>
        <name>Zn(2+)</name>
        <dbReference type="ChEBI" id="CHEBI:29105"/>
        <label>1</label>
    </ligand>
</feature>
<dbReference type="CDD" id="cd07723">
    <property type="entry name" value="hydroxyacylglutathione_hydrolase_MBL-fold"/>
    <property type="match status" value="1"/>
</dbReference>
<comment type="function">
    <text evidence="7">Thiolesterase that catalyzes the hydrolysis of S-D-lactoyl-glutathione to form glutathione and D-lactic acid.</text>
</comment>
<keyword evidence="5 7" id="KW-0378">Hydrolase</keyword>
<feature type="binding site" evidence="7">
    <location>
        <position position="61"/>
    </location>
    <ligand>
        <name>Zn(2+)</name>
        <dbReference type="ChEBI" id="CHEBI:29105"/>
        <label>2</label>
    </ligand>
</feature>
<evidence type="ECO:0000313" key="9">
    <source>
        <dbReference type="EMBL" id="MCA6062920.1"/>
    </source>
</evidence>
<comment type="catalytic activity">
    <reaction evidence="1 7">
        <text>an S-(2-hydroxyacyl)glutathione + H2O = a 2-hydroxy carboxylate + glutathione + H(+)</text>
        <dbReference type="Rhea" id="RHEA:21864"/>
        <dbReference type="ChEBI" id="CHEBI:15377"/>
        <dbReference type="ChEBI" id="CHEBI:15378"/>
        <dbReference type="ChEBI" id="CHEBI:57925"/>
        <dbReference type="ChEBI" id="CHEBI:58896"/>
        <dbReference type="ChEBI" id="CHEBI:71261"/>
        <dbReference type="EC" id="3.1.2.6"/>
    </reaction>
</comment>
<feature type="binding site" evidence="7">
    <location>
        <position position="178"/>
    </location>
    <ligand>
        <name>Zn(2+)</name>
        <dbReference type="ChEBI" id="CHEBI:29105"/>
        <label>2</label>
    </ligand>
</feature>